<name>A0ABV3E5R2_9ACTN</name>
<evidence type="ECO:0000313" key="1">
    <source>
        <dbReference type="EMBL" id="MEU9352491.1"/>
    </source>
</evidence>
<gene>
    <name evidence="1" type="ORF">AB0D65_16205</name>
</gene>
<evidence type="ECO:0008006" key="3">
    <source>
        <dbReference type="Google" id="ProtNLM"/>
    </source>
</evidence>
<dbReference type="RefSeq" id="WP_359980772.1">
    <property type="nucleotide sequence ID" value="NZ_JBEZLS010000010.1"/>
</dbReference>
<dbReference type="Proteomes" id="UP001551582">
    <property type="component" value="Unassembled WGS sequence"/>
</dbReference>
<proteinExistence type="predicted"/>
<organism evidence="1 2">
    <name type="scientific">Streptomyces griseoloalbus</name>
    <dbReference type="NCBI Taxonomy" id="67303"/>
    <lineage>
        <taxon>Bacteria</taxon>
        <taxon>Bacillati</taxon>
        <taxon>Actinomycetota</taxon>
        <taxon>Actinomycetes</taxon>
        <taxon>Kitasatosporales</taxon>
        <taxon>Streptomycetaceae</taxon>
        <taxon>Streptomyces</taxon>
    </lineage>
</organism>
<evidence type="ECO:0000313" key="2">
    <source>
        <dbReference type="Proteomes" id="UP001551582"/>
    </source>
</evidence>
<protein>
    <recommendedName>
        <fullName evidence="3">YbjN domain-containing protein</fullName>
    </recommendedName>
</protein>
<accession>A0ABV3E5R2</accession>
<reference evidence="1 2" key="1">
    <citation type="submission" date="2024-06" db="EMBL/GenBank/DDBJ databases">
        <title>The Natural Products Discovery Center: Release of the First 8490 Sequenced Strains for Exploring Actinobacteria Biosynthetic Diversity.</title>
        <authorList>
            <person name="Kalkreuter E."/>
            <person name="Kautsar S.A."/>
            <person name="Yang D."/>
            <person name="Bader C.D."/>
            <person name="Teijaro C.N."/>
            <person name="Fluegel L."/>
            <person name="Davis C.M."/>
            <person name="Simpson J.R."/>
            <person name="Lauterbach L."/>
            <person name="Steele A.D."/>
            <person name="Gui C."/>
            <person name="Meng S."/>
            <person name="Li G."/>
            <person name="Viehrig K."/>
            <person name="Ye F."/>
            <person name="Su P."/>
            <person name="Kiefer A.F."/>
            <person name="Nichols A."/>
            <person name="Cepeda A.J."/>
            <person name="Yan W."/>
            <person name="Fan B."/>
            <person name="Jiang Y."/>
            <person name="Adhikari A."/>
            <person name="Zheng C.-J."/>
            <person name="Schuster L."/>
            <person name="Cowan T.M."/>
            <person name="Smanski M.J."/>
            <person name="Chevrette M.G."/>
            <person name="De Carvalho L.P.S."/>
            <person name="Shen B."/>
        </authorList>
    </citation>
    <scope>NUCLEOTIDE SEQUENCE [LARGE SCALE GENOMIC DNA]</scope>
    <source>
        <strain evidence="1 2">NPDC048274</strain>
    </source>
</reference>
<keyword evidence="2" id="KW-1185">Reference proteome</keyword>
<dbReference type="EMBL" id="JBEZLS010000010">
    <property type="protein sequence ID" value="MEU9352491.1"/>
    <property type="molecule type" value="Genomic_DNA"/>
</dbReference>
<comment type="caution">
    <text evidence="1">The sequence shown here is derived from an EMBL/GenBank/DDBJ whole genome shotgun (WGS) entry which is preliminary data.</text>
</comment>
<sequence length="142" mass="15639">MAEDADRPTALVELESALCSLGVEGNAFSERWDEGAWAADWSGSLLGHEVYLFVMGAANHPGSARLMLDEFTFDDVRTEHLSELVRKVFAGDAKVTKNRYLLASKYLVLKVRIGSETYSASVSGDSVDDLSPWARYLAETMD</sequence>